<proteinExistence type="predicted"/>
<dbReference type="EMBL" id="LKVB01000009">
    <property type="protein sequence ID" value="PHJ26761.1"/>
    <property type="molecule type" value="Genomic_DNA"/>
</dbReference>
<dbReference type="AlphaFoldDB" id="A0AA44U3E9"/>
<dbReference type="InterPro" id="IPR015424">
    <property type="entry name" value="PyrdxlP-dep_Trfase"/>
</dbReference>
<organism evidence="1 2">
    <name type="scientific">Cutibacterium acnes</name>
    <name type="common">Propionibacterium acnes</name>
    <dbReference type="NCBI Taxonomy" id="1747"/>
    <lineage>
        <taxon>Bacteria</taxon>
        <taxon>Bacillati</taxon>
        <taxon>Actinomycetota</taxon>
        <taxon>Actinomycetes</taxon>
        <taxon>Propionibacteriales</taxon>
        <taxon>Propionibacteriaceae</taxon>
        <taxon>Cutibacterium</taxon>
    </lineage>
</organism>
<protein>
    <submittedName>
        <fullName evidence="1">Aminotransferase</fullName>
    </submittedName>
</protein>
<dbReference type="RefSeq" id="WP_002514896.1">
    <property type="nucleotide sequence ID" value="NZ_CABIZT010000003.1"/>
</dbReference>
<evidence type="ECO:0000313" key="1">
    <source>
        <dbReference type="EMBL" id="PHJ26761.1"/>
    </source>
</evidence>
<dbReference type="SUPFAM" id="SSF53383">
    <property type="entry name" value="PLP-dependent transferases"/>
    <property type="match status" value="1"/>
</dbReference>
<dbReference type="PANTHER" id="PTHR43799:SF1">
    <property type="entry name" value="ASPARTATE AMINOTRANSFERASE"/>
    <property type="match status" value="1"/>
</dbReference>
<evidence type="ECO:0000313" key="2">
    <source>
        <dbReference type="Proteomes" id="UP000223982"/>
    </source>
</evidence>
<comment type="caution">
    <text evidence="1">The sequence shown here is derived from an EMBL/GenBank/DDBJ whole genome shotgun (WGS) entry which is preliminary data.</text>
</comment>
<dbReference type="PANTHER" id="PTHR43799">
    <property type="entry name" value="AMINOTRANSFERASE, PUTATIVE-RELATED"/>
    <property type="match status" value="1"/>
</dbReference>
<dbReference type="Proteomes" id="UP000223982">
    <property type="component" value="Unassembled WGS sequence"/>
</dbReference>
<dbReference type="CDD" id="cd00609">
    <property type="entry name" value="AAT_like"/>
    <property type="match status" value="1"/>
</dbReference>
<sequence length="444" mass="48179">MTTPLIDLSHDDLSVLHQQLSSEHADLVARGVCLNITRGKPSPAQLDLNANLLTIDVPSHAEDGRDVRNYGGNRGLPEIRRIFGELLGVDVDHIIAADNSSLSIMHDLAMFAFVHGIAGQKPWSGQNVKFIAPVPGYDRHFAICEHLGIDMIPVELGEHGPDVDEVAKLAADPSVKGMWVVPMYANPNGAIYDECTVRALVSMPAAPDFRIWWDNAYALHHLTDTERPALPVLHWAEEAGNPDRVFELASTSKITFAGDGVSFLASSKANLDWYLGHAAIRSIGPDKVNQLRHAQYLRDAEGVRKLMRAHREILAPKFAVVNEILTHRLGGRGVASWTHPTGGYFITLDVMDGTASRVVALAKEAGIALTPAGASHPLHRDPHDRTIRLAPSFPGVDELRAAIEGVSTCVLLAASEKLLKGGPQDRAAEMAAVNHPMDGWPEVL</sequence>
<reference evidence="1 2" key="1">
    <citation type="submission" date="2017-02" db="EMBL/GenBank/DDBJ databases">
        <title>Prevalence of linear plasmids in Propionibacterium acnes isolates obtained from cancerous prostatic tissue.</title>
        <authorList>
            <person name="Davidsson S."/>
            <person name="Bruggemann H."/>
        </authorList>
    </citation>
    <scope>NUCLEOTIDE SEQUENCE [LARGE SCALE GENOMIC DNA]</scope>
    <source>
        <strain evidence="1 2">09-9</strain>
    </source>
</reference>
<keyword evidence="1" id="KW-0032">Aminotransferase</keyword>
<dbReference type="Gene3D" id="3.90.1150.10">
    <property type="entry name" value="Aspartate Aminotransferase, domain 1"/>
    <property type="match status" value="1"/>
</dbReference>
<dbReference type="Pfam" id="PF12897">
    <property type="entry name" value="Asp_aminotransf"/>
    <property type="match status" value="1"/>
</dbReference>
<accession>A0AA44U3E9</accession>
<keyword evidence="1" id="KW-0808">Transferase</keyword>
<dbReference type="InterPro" id="IPR015421">
    <property type="entry name" value="PyrdxlP-dep_Trfase_major"/>
</dbReference>
<dbReference type="Gene3D" id="3.40.640.10">
    <property type="entry name" value="Type I PLP-dependent aspartate aminotransferase-like (Major domain)"/>
    <property type="match status" value="1"/>
</dbReference>
<dbReference type="KEGG" id="cacn:RN83_09745"/>
<dbReference type="InterPro" id="IPR024551">
    <property type="entry name" value="AspAT_Ic"/>
</dbReference>
<name>A0AA44U3E9_CUTAC</name>
<gene>
    <name evidence="1" type="ORF">APS60_09730</name>
</gene>
<dbReference type="InterPro" id="IPR015422">
    <property type="entry name" value="PyrdxlP-dep_Trfase_small"/>
</dbReference>
<dbReference type="GO" id="GO:0004069">
    <property type="term" value="F:L-aspartate:2-oxoglutarate aminotransferase activity"/>
    <property type="evidence" value="ECO:0007669"/>
    <property type="project" value="InterPro"/>
</dbReference>